<dbReference type="EMBL" id="CP001616">
    <property type="protein sequence ID" value="ACQ93487.1"/>
    <property type="molecule type" value="Genomic_DNA"/>
</dbReference>
<evidence type="ECO:0000313" key="2">
    <source>
        <dbReference type="EMBL" id="ACQ92685.1"/>
    </source>
</evidence>
<evidence type="ECO:0000259" key="1">
    <source>
        <dbReference type="Pfam" id="PF13358"/>
    </source>
</evidence>
<dbReference type="OrthoDB" id="5379828at2"/>
<dbReference type="HOGENOM" id="CLU_069627_0_0_6"/>
<dbReference type="NCBIfam" id="NF033545">
    <property type="entry name" value="transpos_IS630"/>
    <property type="match status" value="1"/>
</dbReference>
<dbReference type="RefSeq" id="WP_012729284.1">
    <property type="nucleotide sequence ID" value="NC_012691.1"/>
</dbReference>
<dbReference type="SUPFAM" id="SSF46689">
    <property type="entry name" value="Homeodomain-like"/>
    <property type="match status" value="1"/>
</dbReference>
<dbReference type="Pfam" id="PF13358">
    <property type="entry name" value="DDE_3"/>
    <property type="match status" value="1"/>
</dbReference>
<dbReference type="KEGG" id="tau:Tola_1058"/>
<keyword evidence="5" id="KW-1185">Reference proteome</keyword>
<dbReference type="EMBL" id="CP001616">
    <property type="protein sequence ID" value="ACQ93161.1"/>
    <property type="molecule type" value="Genomic_DNA"/>
</dbReference>
<dbReference type="Proteomes" id="UP000009073">
    <property type="component" value="Chromosome"/>
</dbReference>
<dbReference type="InterPro" id="IPR038717">
    <property type="entry name" value="Tc1-like_DDE_dom"/>
</dbReference>
<dbReference type="eggNOG" id="COG3335">
    <property type="taxonomic scope" value="Bacteria"/>
</dbReference>
<dbReference type="EMBL" id="CP001616">
    <property type="protein sequence ID" value="ACQ92685.1"/>
    <property type="molecule type" value="Genomic_DNA"/>
</dbReference>
<accession>C4LCX1</accession>
<evidence type="ECO:0000313" key="5">
    <source>
        <dbReference type="Proteomes" id="UP000009073"/>
    </source>
</evidence>
<organism evidence="2 5">
    <name type="scientific">Tolumonas auensis (strain DSM 9187 / NBRC 110442 / TA 4)</name>
    <dbReference type="NCBI Taxonomy" id="595494"/>
    <lineage>
        <taxon>Bacteria</taxon>
        <taxon>Pseudomonadati</taxon>
        <taxon>Pseudomonadota</taxon>
        <taxon>Gammaproteobacteria</taxon>
        <taxon>Aeromonadales</taxon>
        <taxon>Aeromonadaceae</taxon>
        <taxon>Tolumonas</taxon>
    </lineage>
</organism>
<proteinExistence type="predicted"/>
<dbReference type="KEGG" id="tau:Tola_1550"/>
<dbReference type="InterPro" id="IPR009057">
    <property type="entry name" value="Homeodomain-like_sf"/>
</dbReference>
<reference evidence="5" key="1">
    <citation type="submission" date="2009-05" db="EMBL/GenBank/DDBJ databases">
        <title>Complete sequence of Tolumonas auensis DSM 9187.</title>
        <authorList>
            <consortium name="US DOE Joint Genome Institute"/>
            <person name="Lucas S."/>
            <person name="Copeland A."/>
            <person name="Lapidus A."/>
            <person name="Glavina del Rio T."/>
            <person name="Tice H."/>
            <person name="Bruce D."/>
            <person name="Goodwin L."/>
            <person name="Pitluck S."/>
            <person name="Chertkov O."/>
            <person name="Brettin T."/>
            <person name="Detter J.C."/>
            <person name="Han C."/>
            <person name="Larimer F."/>
            <person name="Land M."/>
            <person name="Hauser L."/>
            <person name="Kyrpides N."/>
            <person name="Mikhailova N."/>
            <person name="Spring S."/>
            <person name="Beller H."/>
        </authorList>
    </citation>
    <scope>NUCLEOTIDE SEQUENCE [LARGE SCALE GENOMIC DNA]</scope>
    <source>
        <strain evidence="5">DSM 9187 / TA4</strain>
    </source>
</reference>
<name>C4LCX1_TOLAT</name>
<protein>
    <submittedName>
        <fullName evidence="2">Transposase, putative</fullName>
    </submittedName>
</protein>
<dbReference type="eggNOG" id="COG3415">
    <property type="taxonomic scope" value="Bacteria"/>
</dbReference>
<dbReference type="Gene3D" id="3.30.420.10">
    <property type="entry name" value="Ribonuclease H-like superfamily/Ribonuclease H"/>
    <property type="match status" value="1"/>
</dbReference>
<gene>
    <name evidence="2" type="ordered locus">Tola_1058</name>
    <name evidence="3" type="ordered locus">Tola_1550</name>
    <name evidence="4" type="ordered locus">Tola_1884</name>
</gene>
<dbReference type="GO" id="GO:0003676">
    <property type="term" value="F:nucleic acid binding"/>
    <property type="evidence" value="ECO:0007669"/>
    <property type="project" value="InterPro"/>
</dbReference>
<dbReference type="AlphaFoldDB" id="C4LCX1"/>
<dbReference type="STRING" id="595494.Tola_1058"/>
<sequence length="339" mass="40054">MLPVLSRAERRRIEKIIYKTNDKEHARRLTAILMLHQGQTVSMVHQLTAAARSSIQRWLSWYQECGISGLESKQRGRFCSLPYQQIRLILELLIQFSPEDFGYQRSRWSSELFASLIHRMCPELNIAASTIRRWLPKMGIVWRRAAPTLHIRDPHRDEKMALINNALQSHSINEPVFYVDEADIDLNPKIGADWMRRHQQKRIPTPGKNEKHYVAGALNSQTGKVIYTTGLSKDSDLFIQLLEKLKRHYRRAKKIILVLDNYVIHKSQKTQVWLKNNPKFELLFQPVYSPWVNRIELLWRSMHEMVTRNHRCRAMWELLRKVKYFLDHVSPFAIAAQNK</sequence>
<evidence type="ECO:0000313" key="3">
    <source>
        <dbReference type="EMBL" id="ACQ93161.1"/>
    </source>
</evidence>
<reference evidence="2 5" key="2">
    <citation type="journal article" date="2011" name="Stand. Genomic Sci.">
        <title>Complete genome sequence of Tolumonas auensis type strain (TA 4).</title>
        <authorList>
            <person name="Chertkov O."/>
            <person name="Copeland A."/>
            <person name="Lucas S."/>
            <person name="Lapidus A."/>
            <person name="Berry K.W."/>
            <person name="Detter J.C."/>
            <person name="Del Rio T.G."/>
            <person name="Hammon N."/>
            <person name="Dalin E."/>
            <person name="Tice H."/>
            <person name="Pitluck S."/>
            <person name="Richardson P."/>
            <person name="Bruce D."/>
            <person name="Goodwin L."/>
            <person name="Han C."/>
            <person name="Tapia R."/>
            <person name="Saunders E."/>
            <person name="Schmutz J."/>
            <person name="Brettin T."/>
            <person name="Larimer F."/>
            <person name="Land M."/>
            <person name="Hauser L."/>
            <person name="Spring S."/>
            <person name="Rohde M."/>
            <person name="Kyrpides N.C."/>
            <person name="Ivanova N."/>
            <person name="Goker M."/>
            <person name="Beller H.R."/>
            <person name="Klenk H.P."/>
            <person name="Woyke T."/>
        </authorList>
    </citation>
    <scope>NUCLEOTIDE SEQUENCE [LARGE SCALE GENOMIC DNA]</scope>
    <source>
        <strain evidence="2">DSM 9187</strain>
        <strain evidence="5">DSM 9187 / TA4</strain>
    </source>
</reference>
<dbReference type="Pfam" id="PF13565">
    <property type="entry name" value="HTH_32"/>
    <property type="match status" value="1"/>
</dbReference>
<dbReference type="KEGG" id="tau:Tola_1884"/>
<evidence type="ECO:0000313" key="4">
    <source>
        <dbReference type="EMBL" id="ACQ93487.1"/>
    </source>
</evidence>
<feature type="domain" description="Tc1-like transposase DDE" evidence="1">
    <location>
        <begin position="176"/>
        <end position="312"/>
    </location>
</feature>
<dbReference type="InterPro" id="IPR047655">
    <property type="entry name" value="Transpos_IS630-like"/>
</dbReference>
<dbReference type="InterPro" id="IPR036397">
    <property type="entry name" value="RNaseH_sf"/>
</dbReference>